<accession>T1GQA8</accession>
<proteinExistence type="predicted"/>
<dbReference type="HOGENOM" id="CLU_1760880_0_0_1"/>
<dbReference type="EnsemblMetazoa" id="MESCA005812-RA">
    <property type="protein sequence ID" value="MESCA005812-PA"/>
    <property type="gene ID" value="MESCA005812"/>
</dbReference>
<feature type="domain" description="Retroviral polymerase SH3-like" evidence="1">
    <location>
        <begin position="17"/>
        <end position="53"/>
    </location>
</feature>
<dbReference type="EMBL" id="CAQQ02024576">
    <property type="status" value="NOT_ANNOTATED_CDS"/>
    <property type="molecule type" value="Genomic_DNA"/>
</dbReference>
<evidence type="ECO:0000313" key="2">
    <source>
        <dbReference type="EnsemblMetazoa" id="MESCA005812-PA"/>
    </source>
</evidence>
<reference evidence="3" key="1">
    <citation type="submission" date="2013-02" db="EMBL/GenBank/DDBJ databases">
        <authorList>
            <person name="Hughes D."/>
        </authorList>
    </citation>
    <scope>NUCLEOTIDE SEQUENCE</scope>
    <source>
        <strain>Durham</strain>
        <strain evidence="3">NC isolate 2 -- Noor lab</strain>
    </source>
</reference>
<protein>
    <recommendedName>
        <fullName evidence="1">Retroviral polymerase SH3-like domain-containing protein</fullName>
    </recommendedName>
</protein>
<sequence>MVEKQTGIAEGNYFHCFMYETKGYRFFEPKSKKVDVSRNASFLENKFYEYATDGKENVFYIFPDVENEVVDQNIVDIQTIENAVFDQNAVDVNGTENLVLGQNTLKEELMHMRYIREPYIFDTYKYICYIHKYACEIDVTYIICLSHL</sequence>
<organism evidence="2 3">
    <name type="scientific">Megaselia scalaris</name>
    <name type="common">Humpbacked fly</name>
    <name type="synonym">Phora scalaris</name>
    <dbReference type="NCBI Taxonomy" id="36166"/>
    <lineage>
        <taxon>Eukaryota</taxon>
        <taxon>Metazoa</taxon>
        <taxon>Ecdysozoa</taxon>
        <taxon>Arthropoda</taxon>
        <taxon>Hexapoda</taxon>
        <taxon>Insecta</taxon>
        <taxon>Pterygota</taxon>
        <taxon>Neoptera</taxon>
        <taxon>Endopterygota</taxon>
        <taxon>Diptera</taxon>
        <taxon>Brachycera</taxon>
        <taxon>Muscomorpha</taxon>
        <taxon>Platypezoidea</taxon>
        <taxon>Phoridae</taxon>
        <taxon>Megaseliini</taxon>
        <taxon>Megaselia</taxon>
    </lineage>
</organism>
<dbReference type="InterPro" id="IPR057670">
    <property type="entry name" value="SH3_retrovirus"/>
</dbReference>
<dbReference type="Proteomes" id="UP000015102">
    <property type="component" value="Unassembled WGS sequence"/>
</dbReference>
<dbReference type="AlphaFoldDB" id="T1GQA8"/>
<name>T1GQA8_MEGSC</name>
<dbReference type="Pfam" id="PF25597">
    <property type="entry name" value="SH3_retrovirus"/>
    <property type="match status" value="1"/>
</dbReference>
<keyword evidence="3" id="KW-1185">Reference proteome</keyword>
<evidence type="ECO:0000259" key="1">
    <source>
        <dbReference type="Pfam" id="PF25597"/>
    </source>
</evidence>
<dbReference type="EMBL" id="CAQQ02024575">
    <property type="status" value="NOT_ANNOTATED_CDS"/>
    <property type="molecule type" value="Genomic_DNA"/>
</dbReference>
<reference evidence="2" key="2">
    <citation type="submission" date="2015-06" db="UniProtKB">
        <authorList>
            <consortium name="EnsemblMetazoa"/>
        </authorList>
    </citation>
    <scope>IDENTIFICATION</scope>
</reference>
<evidence type="ECO:0000313" key="3">
    <source>
        <dbReference type="Proteomes" id="UP000015102"/>
    </source>
</evidence>